<dbReference type="GO" id="GO:0003723">
    <property type="term" value="F:RNA binding"/>
    <property type="evidence" value="ECO:0007669"/>
    <property type="project" value="InterPro"/>
</dbReference>
<comment type="caution">
    <text evidence="3">The sequence shown here is derived from an EMBL/GenBank/DDBJ whole genome shotgun (WGS) entry which is preliminary data.</text>
</comment>
<dbReference type="Gramene" id="PRQ30973">
    <property type="protein sequence ID" value="PRQ30973"/>
    <property type="gene ID" value="RchiOBHm_Chr5g0030401"/>
</dbReference>
<dbReference type="InterPro" id="IPR013154">
    <property type="entry name" value="ADH-like_N"/>
</dbReference>
<accession>A0A2P6Q9Y0</accession>
<evidence type="ECO:0000259" key="2">
    <source>
        <dbReference type="Pfam" id="PF08240"/>
    </source>
</evidence>
<dbReference type="STRING" id="74649.A0A2P6Q9Y0"/>
<dbReference type="InterPro" id="IPR011990">
    <property type="entry name" value="TPR-like_helical_dom_sf"/>
</dbReference>
<organism evidence="3 4">
    <name type="scientific">Rosa chinensis</name>
    <name type="common">China rose</name>
    <dbReference type="NCBI Taxonomy" id="74649"/>
    <lineage>
        <taxon>Eukaryota</taxon>
        <taxon>Viridiplantae</taxon>
        <taxon>Streptophyta</taxon>
        <taxon>Embryophyta</taxon>
        <taxon>Tracheophyta</taxon>
        <taxon>Spermatophyta</taxon>
        <taxon>Magnoliopsida</taxon>
        <taxon>eudicotyledons</taxon>
        <taxon>Gunneridae</taxon>
        <taxon>Pentapetalae</taxon>
        <taxon>rosids</taxon>
        <taxon>fabids</taxon>
        <taxon>Rosales</taxon>
        <taxon>Rosaceae</taxon>
        <taxon>Rosoideae</taxon>
        <taxon>Rosoideae incertae sedis</taxon>
        <taxon>Rosa</taxon>
    </lineage>
</organism>
<proteinExistence type="predicted"/>
<keyword evidence="1" id="KW-0677">Repeat</keyword>
<protein>
    <recommendedName>
        <fullName evidence="2">Alcohol dehydrogenase-like N-terminal domain-containing protein</fullName>
    </recommendedName>
</protein>
<dbReference type="InterPro" id="IPR046960">
    <property type="entry name" value="PPR_At4g14850-like_plant"/>
</dbReference>
<evidence type="ECO:0000313" key="4">
    <source>
        <dbReference type="Proteomes" id="UP000238479"/>
    </source>
</evidence>
<dbReference type="InterPro" id="IPR002885">
    <property type="entry name" value="PPR_rpt"/>
</dbReference>
<evidence type="ECO:0000313" key="3">
    <source>
        <dbReference type="EMBL" id="PRQ30973.1"/>
    </source>
</evidence>
<dbReference type="Pfam" id="PF01535">
    <property type="entry name" value="PPR"/>
    <property type="match status" value="1"/>
</dbReference>
<gene>
    <name evidence="3" type="ORF">RchiOBHm_Chr5g0030401</name>
</gene>
<dbReference type="PANTHER" id="PTHR47926">
    <property type="entry name" value="PENTATRICOPEPTIDE REPEAT-CONTAINING PROTEIN"/>
    <property type="match status" value="1"/>
</dbReference>
<reference evidence="3 4" key="1">
    <citation type="journal article" date="2018" name="Nat. Genet.">
        <title>The Rosa genome provides new insights in the design of modern roses.</title>
        <authorList>
            <person name="Bendahmane M."/>
        </authorList>
    </citation>
    <scope>NUCLEOTIDE SEQUENCE [LARGE SCALE GENOMIC DNA]</scope>
    <source>
        <strain evidence="4">cv. Old Blush</strain>
    </source>
</reference>
<dbReference type="Gene3D" id="3.90.180.10">
    <property type="entry name" value="Medium-chain alcohol dehydrogenases, catalytic domain"/>
    <property type="match status" value="1"/>
</dbReference>
<dbReference type="InterPro" id="IPR011032">
    <property type="entry name" value="GroES-like_sf"/>
</dbReference>
<name>A0A2P6Q9Y0_ROSCH</name>
<dbReference type="Gene3D" id="1.25.40.10">
    <property type="entry name" value="Tetratricopeptide repeat domain"/>
    <property type="match status" value="1"/>
</dbReference>
<dbReference type="Pfam" id="PF08240">
    <property type="entry name" value="ADH_N"/>
    <property type="match status" value="1"/>
</dbReference>
<sequence length="233" mass="26232">MKVVVVTSPGGPDVLKEIEVPEPELKDDGVLIKVAATALNEPDLTARTRSLPPMQREYLGLECAGTIVKVGKDVQRWKVGQEVIFNSDIVCLEVCLLAEPQRKWCKKNSSSLDDQFNENIDRVYKQKKGERVIKMDSVRKVFDMMPDRDIVSWNTVIAGMYEQALARGKEIHVYAVRHGFDADVLIGSSLIDMYANSTHTDDSLKVFNLLRRRDSISWNLIIGGYVQNGMFDG</sequence>
<feature type="domain" description="Alcohol dehydrogenase-like N-terminal" evidence="2">
    <location>
        <begin position="27"/>
        <end position="92"/>
    </location>
</feature>
<dbReference type="Proteomes" id="UP000238479">
    <property type="component" value="Chromosome 5"/>
</dbReference>
<dbReference type="PANTHER" id="PTHR47926:SF347">
    <property type="entry name" value="PENTATRICOPEPTIDE REPEAT-CONTAINING PROTEIN"/>
    <property type="match status" value="1"/>
</dbReference>
<dbReference type="EMBL" id="PDCK01000043">
    <property type="protein sequence ID" value="PRQ30973.1"/>
    <property type="molecule type" value="Genomic_DNA"/>
</dbReference>
<dbReference type="AlphaFoldDB" id="A0A2P6Q9Y0"/>
<dbReference type="SUPFAM" id="SSF50129">
    <property type="entry name" value="GroES-like"/>
    <property type="match status" value="1"/>
</dbReference>
<evidence type="ECO:0000256" key="1">
    <source>
        <dbReference type="ARBA" id="ARBA00022737"/>
    </source>
</evidence>
<keyword evidence="4" id="KW-1185">Reference proteome</keyword>
<dbReference type="GO" id="GO:0009451">
    <property type="term" value="P:RNA modification"/>
    <property type="evidence" value="ECO:0007669"/>
    <property type="project" value="InterPro"/>
</dbReference>